<dbReference type="Pfam" id="PF08495">
    <property type="entry name" value="FIST"/>
    <property type="match status" value="1"/>
</dbReference>
<dbReference type="Pfam" id="PF10442">
    <property type="entry name" value="FIST_C"/>
    <property type="match status" value="1"/>
</dbReference>
<evidence type="ECO:0000259" key="1">
    <source>
        <dbReference type="SMART" id="SM00897"/>
    </source>
</evidence>
<organism evidence="3 4">
    <name type="scientific">Romeriopsis navalis LEGE 11480</name>
    <dbReference type="NCBI Taxonomy" id="2777977"/>
    <lineage>
        <taxon>Bacteria</taxon>
        <taxon>Bacillati</taxon>
        <taxon>Cyanobacteriota</taxon>
        <taxon>Cyanophyceae</taxon>
        <taxon>Leptolyngbyales</taxon>
        <taxon>Leptolyngbyaceae</taxon>
        <taxon>Romeriopsis</taxon>
        <taxon>Romeriopsis navalis</taxon>
    </lineage>
</organism>
<reference evidence="3" key="1">
    <citation type="submission" date="2020-10" db="EMBL/GenBank/DDBJ databases">
        <authorList>
            <person name="Castelo-Branco R."/>
            <person name="Eusebio N."/>
            <person name="Adriana R."/>
            <person name="Vieira A."/>
            <person name="Brugerolle De Fraissinette N."/>
            <person name="Rezende De Castro R."/>
            <person name="Schneider M.P."/>
            <person name="Vasconcelos V."/>
            <person name="Leao P.N."/>
        </authorList>
    </citation>
    <scope>NUCLEOTIDE SEQUENCE</scope>
    <source>
        <strain evidence="3">LEGE 11480</strain>
    </source>
</reference>
<dbReference type="InterPro" id="IPR019494">
    <property type="entry name" value="FIST_C"/>
</dbReference>
<evidence type="ECO:0000313" key="4">
    <source>
        <dbReference type="Proteomes" id="UP000625316"/>
    </source>
</evidence>
<feature type="domain" description="FIST" evidence="1">
    <location>
        <begin position="29"/>
        <end position="214"/>
    </location>
</feature>
<protein>
    <submittedName>
        <fullName evidence="3">FIST C-terminal domain-containing protein</fullName>
    </submittedName>
</protein>
<evidence type="ECO:0000313" key="3">
    <source>
        <dbReference type="EMBL" id="MBE9031577.1"/>
    </source>
</evidence>
<gene>
    <name evidence="3" type="ORF">IQ266_17735</name>
</gene>
<evidence type="ECO:0000259" key="2">
    <source>
        <dbReference type="SMART" id="SM01204"/>
    </source>
</evidence>
<feature type="domain" description="FIST C-domain" evidence="2">
    <location>
        <begin position="215"/>
        <end position="359"/>
    </location>
</feature>
<dbReference type="EMBL" id="JADEXQ010000069">
    <property type="protein sequence ID" value="MBE9031577.1"/>
    <property type="molecule type" value="Genomic_DNA"/>
</dbReference>
<dbReference type="SMART" id="SM00897">
    <property type="entry name" value="FIST"/>
    <property type="match status" value="1"/>
</dbReference>
<accession>A0A928Z512</accession>
<dbReference type="PANTHER" id="PTHR40252">
    <property type="entry name" value="BLR0328 PROTEIN"/>
    <property type="match status" value="1"/>
</dbReference>
<dbReference type="RefSeq" id="WP_264326405.1">
    <property type="nucleotide sequence ID" value="NZ_JADEXQ010000069.1"/>
</dbReference>
<dbReference type="PANTHER" id="PTHR40252:SF2">
    <property type="entry name" value="BLR0328 PROTEIN"/>
    <property type="match status" value="1"/>
</dbReference>
<proteinExistence type="predicted"/>
<dbReference type="InterPro" id="IPR013702">
    <property type="entry name" value="FIST_domain_N"/>
</dbReference>
<keyword evidence="4" id="KW-1185">Reference proteome</keyword>
<dbReference type="Proteomes" id="UP000625316">
    <property type="component" value="Unassembled WGS sequence"/>
</dbReference>
<name>A0A928Z512_9CYAN</name>
<dbReference type="AlphaFoldDB" id="A0A928Z512"/>
<comment type="caution">
    <text evidence="3">The sequence shown here is derived from an EMBL/GenBank/DDBJ whole genome shotgun (WGS) entry which is preliminary data.</text>
</comment>
<sequence>MSPIYLDHPTPTAIVTAAQKLGQTISQAKSSHTIFMFLGEHHSLELEPLLQQLNTKQIQFIGGIFPAVISGHTKSTDGAVIMAMPTLGKPYVIHGLDQAPIELPEFSELATIDKQVTTFLLVDGLTSNIGLLLSEMYDYMGNEVHYLGGGAGSLSLTQQPCVFSNSGIFQDAAIVSFINWESHLGVKHGWERIKGPIISTSTQNNIIKELNWQSAFDLYREVVQDDASTRINADNFFDVAKGYPFGLLKEGQEDVVRDPIVVNEAGHLICVGEVPENASLYILKGDSTALIAAARQAAQAATASVAQIQNIFVVDCISRVLFLEDQFSQELQAIQVGIQSESCCILPVGILTLGEISSYGEGYLEFFNKTIVVAAMYSS</sequence>
<dbReference type="SMART" id="SM01204">
    <property type="entry name" value="FIST_C"/>
    <property type="match status" value="1"/>
</dbReference>